<organism evidence="2 3">
    <name type="scientific">Parapedobacter deserti</name>
    <dbReference type="NCBI Taxonomy" id="1912957"/>
    <lineage>
        <taxon>Bacteria</taxon>
        <taxon>Pseudomonadati</taxon>
        <taxon>Bacteroidota</taxon>
        <taxon>Sphingobacteriia</taxon>
        <taxon>Sphingobacteriales</taxon>
        <taxon>Sphingobacteriaceae</taxon>
        <taxon>Parapedobacter</taxon>
    </lineage>
</organism>
<sequence length="439" mass="50705">MNKYDFMIKKSILLLALIHVGFGVVAQKARKKRPTRERSPQQELVYDNVNYLEAIKSVQFFPAEQENALPVIELHSGDRLALSFDDLRADVRNYYFSIEHCDANWNPSRLSPLEYAEGFNEERVLDYQTSVNTLQPYTHYRVDFPTSNIRPKLAGNYLLKVYEDADKSRLVITRRFYVLSPLMPVYTELFPSIDISKRNKNQKLNLRISTGGLTINNPYQDVKILVMQNNRPDIREWLTTPRFVNNNELIYNDNNTLDFAGGNEFRYIDLRSLRLASERVANIRLDSAVRIDLVPDEKYTDASYASVFDENGAFFIRNQDKASADTESDYAWVTFALLDDKGGDGAVYVVGGFNNYRLDEINRMAYNDSQKKWQGAILLKQGLYDYEYAYVNSSGEIDVSFSSGNHFETDNTYQILVYVRRQGTTWDELVGYADIDTVK</sequence>
<dbReference type="Proteomes" id="UP001595526">
    <property type="component" value="Unassembled WGS sequence"/>
</dbReference>
<comment type="caution">
    <text evidence="2">The sequence shown here is derived from an EMBL/GenBank/DDBJ whole genome shotgun (WGS) entry which is preliminary data.</text>
</comment>
<gene>
    <name evidence="2" type="ORF">ACFOET_07085</name>
</gene>
<proteinExistence type="predicted"/>
<evidence type="ECO:0000259" key="1">
    <source>
        <dbReference type="Pfam" id="PF17116"/>
    </source>
</evidence>
<dbReference type="Gene3D" id="2.60.40.10">
    <property type="entry name" value="Immunoglobulins"/>
    <property type="match status" value="1"/>
</dbReference>
<dbReference type="InterPro" id="IPR013783">
    <property type="entry name" value="Ig-like_fold"/>
</dbReference>
<reference evidence="3" key="1">
    <citation type="journal article" date="2019" name="Int. J. Syst. Evol. Microbiol.">
        <title>The Global Catalogue of Microorganisms (GCM) 10K type strain sequencing project: providing services to taxonomists for standard genome sequencing and annotation.</title>
        <authorList>
            <consortium name="The Broad Institute Genomics Platform"/>
            <consortium name="The Broad Institute Genome Sequencing Center for Infectious Disease"/>
            <person name="Wu L."/>
            <person name="Ma J."/>
        </authorList>
    </citation>
    <scope>NUCLEOTIDE SEQUENCE [LARGE SCALE GENOMIC DNA]</scope>
    <source>
        <strain evidence="3">KCTC 52416</strain>
    </source>
</reference>
<feature type="domain" description="Type 9 secretion system plug protein N-terminal" evidence="1">
    <location>
        <begin position="55"/>
        <end position="179"/>
    </location>
</feature>
<name>A0ABV7JJM1_9SPHI</name>
<dbReference type="Pfam" id="PF17116">
    <property type="entry name" value="T9SS_plug_1st"/>
    <property type="match status" value="1"/>
</dbReference>
<dbReference type="InterPro" id="IPR031345">
    <property type="entry name" value="T9SS_Plug_N"/>
</dbReference>
<evidence type="ECO:0000313" key="3">
    <source>
        <dbReference type="Proteomes" id="UP001595526"/>
    </source>
</evidence>
<evidence type="ECO:0000313" key="2">
    <source>
        <dbReference type="EMBL" id="MFC3197372.1"/>
    </source>
</evidence>
<keyword evidence="3" id="KW-1185">Reference proteome</keyword>
<dbReference type="EMBL" id="JBHRTA010000022">
    <property type="protein sequence ID" value="MFC3197372.1"/>
    <property type="molecule type" value="Genomic_DNA"/>
</dbReference>
<dbReference type="RefSeq" id="WP_379020998.1">
    <property type="nucleotide sequence ID" value="NZ_JBHRTA010000022.1"/>
</dbReference>
<protein>
    <submittedName>
        <fullName evidence="2">DUF5103 domain-containing protein</fullName>
    </submittedName>
</protein>
<accession>A0ABV7JJM1</accession>